<organism evidence="3 4">
    <name type="scientific">Tsukamurella pulmonis</name>
    <dbReference type="NCBI Taxonomy" id="47312"/>
    <lineage>
        <taxon>Bacteria</taxon>
        <taxon>Bacillati</taxon>
        <taxon>Actinomycetota</taxon>
        <taxon>Actinomycetes</taxon>
        <taxon>Mycobacteriales</taxon>
        <taxon>Tsukamurellaceae</taxon>
        <taxon>Tsukamurella</taxon>
    </lineage>
</organism>
<evidence type="ECO:0000256" key="2">
    <source>
        <dbReference type="ARBA" id="ARBA00022679"/>
    </source>
</evidence>
<dbReference type="PIRSF" id="PIRSF028177">
    <property type="entry name" value="Polyketide_synth_Omtfrase_TcmP"/>
    <property type="match status" value="1"/>
</dbReference>
<dbReference type="InterPro" id="IPR007213">
    <property type="entry name" value="Ppm1/Ppm2/Tcmp"/>
</dbReference>
<dbReference type="PANTHER" id="PTHR43619">
    <property type="entry name" value="S-ADENOSYL-L-METHIONINE-DEPENDENT METHYLTRANSFERASE YKTD-RELATED"/>
    <property type="match status" value="1"/>
</dbReference>
<evidence type="ECO:0000313" key="3">
    <source>
        <dbReference type="EMBL" id="SDQ61503.1"/>
    </source>
</evidence>
<reference evidence="4" key="1">
    <citation type="submission" date="2016-10" db="EMBL/GenBank/DDBJ databases">
        <authorList>
            <person name="Varghese N."/>
            <person name="Submissions S."/>
        </authorList>
    </citation>
    <scope>NUCLEOTIDE SEQUENCE [LARGE SCALE GENOMIC DNA]</scope>
    <source>
        <strain evidence="4">DSM 44142</strain>
    </source>
</reference>
<gene>
    <name evidence="3" type="ORF">SAMN04489765_1122</name>
</gene>
<dbReference type="Proteomes" id="UP000183053">
    <property type="component" value="Unassembled WGS sequence"/>
</dbReference>
<protein>
    <submittedName>
        <fullName evidence="3">O-Methyltransferase involved in polyketide biosynthesis</fullName>
    </submittedName>
</protein>
<dbReference type="SUPFAM" id="SSF53335">
    <property type="entry name" value="S-adenosyl-L-methionine-dependent methyltransferases"/>
    <property type="match status" value="1"/>
</dbReference>
<dbReference type="EMBL" id="FNLF01000002">
    <property type="protein sequence ID" value="SDQ61503.1"/>
    <property type="molecule type" value="Genomic_DNA"/>
</dbReference>
<dbReference type="GO" id="GO:0032259">
    <property type="term" value="P:methylation"/>
    <property type="evidence" value="ECO:0007669"/>
    <property type="project" value="UniProtKB-KW"/>
</dbReference>
<evidence type="ECO:0000256" key="1">
    <source>
        <dbReference type="ARBA" id="ARBA00022603"/>
    </source>
</evidence>
<accession>A0A1H1CBF6</accession>
<proteinExistence type="predicted"/>
<name>A0A1H1CBF6_9ACTN</name>
<dbReference type="STRING" id="47312.SAMN04489765_1122"/>
<dbReference type="Pfam" id="PF04072">
    <property type="entry name" value="LCM"/>
    <property type="match status" value="1"/>
</dbReference>
<dbReference type="PANTHER" id="PTHR43619:SF2">
    <property type="entry name" value="S-ADENOSYL-L-METHIONINE-DEPENDENT METHYLTRANSFERASES SUPERFAMILY PROTEIN"/>
    <property type="match status" value="1"/>
</dbReference>
<dbReference type="InterPro" id="IPR029063">
    <property type="entry name" value="SAM-dependent_MTases_sf"/>
</dbReference>
<keyword evidence="1 3" id="KW-0489">Methyltransferase</keyword>
<keyword evidence="4" id="KW-1185">Reference proteome</keyword>
<dbReference type="GO" id="GO:0008168">
    <property type="term" value="F:methyltransferase activity"/>
    <property type="evidence" value="ECO:0007669"/>
    <property type="project" value="UniProtKB-KW"/>
</dbReference>
<evidence type="ECO:0000313" key="4">
    <source>
        <dbReference type="Proteomes" id="UP000183053"/>
    </source>
</evidence>
<keyword evidence="2 3" id="KW-0808">Transferase</keyword>
<dbReference type="Gene3D" id="3.40.50.150">
    <property type="entry name" value="Vaccinia Virus protein VP39"/>
    <property type="match status" value="1"/>
</dbReference>
<sequence>MTYGSAMPPKATVDLSGAAQTMLTTLYLKALDADSDRPVLGDTFARDAVAGIDYDWSSLGVSARWSPLATVRTAQYDRWTREFLRRYPESTVVHLGCGLDSRVFRVDPGPAVHWVDVDFPAVIDLRRQVYPERDGYHLLASSATDHEWLQRIPADRPALFLAEGISMYLTATEGTQLLRAVLQRFPEGEVQIDFYSRLAIRSQRMHKLNRTTGSVLHWGVDDPAEVAAAVPGLRPVRDVTFFDAETFQGSSRLFAAVGGIGRVVRPVRRALQYHRYAFGPTD</sequence>
<dbReference type="AlphaFoldDB" id="A0A1H1CBF6"/>
<dbReference type="InterPro" id="IPR016874">
    <property type="entry name" value="TcmP-like"/>
</dbReference>